<evidence type="ECO:0000313" key="3">
    <source>
        <dbReference type="Proteomes" id="UP000799429"/>
    </source>
</evidence>
<dbReference type="PIRSF" id="PIRSF016184">
    <property type="entry name" value="PhzC_PhzF"/>
    <property type="match status" value="1"/>
</dbReference>
<dbReference type="Pfam" id="PF02567">
    <property type="entry name" value="PhzC-PhzF"/>
    <property type="match status" value="1"/>
</dbReference>
<protein>
    <submittedName>
        <fullName evidence="2">Diaminopimelate epimerase-like protein</fullName>
    </submittedName>
</protein>
<accession>A0A9P4S4S6</accession>
<dbReference type="Gene3D" id="3.10.310.10">
    <property type="entry name" value="Diaminopimelate Epimerase, Chain A, domain 1"/>
    <property type="match status" value="2"/>
</dbReference>
<feature type="active site" evidence="1">
    <location>
        <position position="55"/>
    </location>
</feature>
<organism evidence="2 3">
    <name type="scientific">Patellaria atrata CBS 101060</name>
    <dbReference type="NCBI Taxonomy" id="1346257"/>
    <lineage>
        <taxon>Eukaryota</taxon>
        <taxon>Fungi</taxon>
        <taxon>Dikarya</taxon>
        <taxon>Ascomycota</taxon>
        <taxon>Pezizomycotina</taxon>
        <taxon>Dothideomycetes</taxon>
        <taxon>Dothideomycetes incertae sedis</taxon>
        <taxon>Patellariales</taxon>
        <taxon>Patellariaceae</taxon>
        <taxon>Patellaria</taxon>
    </lineage>
</organism>
<dbReference type="PANTHER" id="PTHR13774">
    <property type="entry name" value="PHENAZINE BIOSYNTHESIS PROTEIN"/>
    <property type="match status" value="1"/>
</dbReference>
<reference evidence="2" key="1">
    <citation type="journal article" date="2020" name="Stud. Mycol.">
        <title>101 Dothideomycetes genomes: a test case for predicting lifestyles and emergence of pathogens.</title>
        <authorList>
            <person name="Haridas S."/>
            <person name="Albert R."/>
            <person name="Binder M."/>
            <person name="Bloem J."/>
            <person name="Labutti K."/>
            <person name="Salamov A."/>
            <person name="Andreopoulos B."/>
            <person name="Baker S."/>
            <person name="Barry K."/>
            <person name="Bills G."/>
            <person name="Bluhm B."/>
            <person name="Cannon C."/>
            <person name="Castanera R."/>
            <person name="Culley D."/>
            <person name="Daum C."/>
            <person name="Ezra D."/>
            <person name="Gonzalez J."/>
            <person name="Henrissat B."/>
            <person name="Kuo A."/>
            <person name="Liang C."/>
            <person name="Lipzen A."/>
            <person name="Lutzoni F."/>
            <person name="Magnuson J."/>
            <person name="Mondo S."/>
            <person name="Nolan M."/>
            <person name="Ohm R."/>
            <person name="Pangilinan J."/>
            <person name="Park H.-J."/>
            <person name="Ramirez L."/>
            <person name="Alfaro M."/>
            <person name="Sun H."/>
            <person name="Tritt A."/>
            <person name="Yoshinaga Y."/>
            <person name="Zwiers L.-H."/>
            <person name="Turgeon B."/>
            <person name="Goodwin S."/>
            <person name="Spatafora J."/>
            <person name="Crous P."/>
            <person name="Grigoriev I."/>
        </authorList>
    </citation>
    <scope>NUCLEOTIDE SEQUENCE</scope>
    <source>
        <strain evidence="2">CBS 101060</strain>
    </source>
</reference>
<proteinExistence type="predicted"/>
<sequence>MTTLNESLLLDYVTLDVFTRDIFAGNPLAVVKVPKTVTLRQDQKQVIAREFNYSETVFLHEQKDGEPHNEWIIDIFLTNAEVPFAGHPTIGTACHILPTLAIPSRNVSHPQKTIEGSFLTRAGKIGLAYDPDTHVAKALLPHNVHVHKSTYSGDDLSRFQPTLAREHPTPSHSAVVSIVKGMTFVLVRLGHEHELAAVTTTSLPVECIRDEEWDEGFVGTYFFVEVDSSDNGTRNLRTRMIEGSLEDPATGSAASALAAFLSMKDGKPGDTVKFAITQGVEIGRKSHIGVEVSLAKQGIEAIRLSGTAVPVMEGKLRV</sequence>
<dbReference type="EMBL" id="MU006107">
    <property type="protein sequence ID" value="KAF2835596.1"/>
    <property type="molecule type" value="Genomic_DNA"/>
</dbReference>
<evidence type="ECO:0000256" key="1">
    <source>
        <dbReference type="PIRSR" id="PIRSR016184-1"/>
    </source>
</evidence>
<dbReference type="GO" id="GO:0005737">
    <property type="term" value="C:cytoplasm"/>
    <property type="evidence" value="ECO:0007669"/>
    <property type="project" value="TreeGrafter"/>
</dbReference>
<comment type="caution">
    <text evidence="2">The sequence shown here is derived from an EMBL/GenBank/DDBJ whole genome shotgun (WGS) entry which is preliminary data.</text>
</comment>
<dbReference type="AlphaFoldDB" id="A0A9P4S4S6"/>
<dbReference type="NCBIfam" id="TIGR00654">
    <property type="entry name" value="PhzF_family"/>
    <property type="match status" value="1"/>
</dbReference>
<gene>
    <name evidence="2" type="ORF">M501DRAFT_941569</name>
</gene>
<dbReference type="GO" id="GO:0016853">
    <property type="term" value="F:isomerase activity"/>
    <property type="evidence" value="ECO:0007669"/>
    <property type="project" value="TreeGrafter"/>
</dbReference>
<evidence type="ECO:0000313" key="2">
    <source>
        <dbReference type="EMBL" id="KAF2835596.1"/>
    </source>
</evidence>
<keyword evidence="3" id="KW-1185">Reference proteome</keyword>
<dbReference type="SUPFAM" id="SSF54506">
    <property type="entry name" value="Diaminopimelate epimerase-like"/>
    <property type="match status" value="1"/>
</dbReference>
<dbReference type="PANTHER" id="PTHR13774:SF32">
    <property type="entry name" value="ANTISENSE-ENHANCING SEQUENCE 1"/>
    <property type="match status" value="1"/>
</dbReference>
<dbReference type="InterPro" id="IPR003719">
    <property type="entry name" value="Phenazine_PhzF-like"/>
</dbReference>
<dbReference type="Proteomes" id="UP000799429">
    <property type="component" value="Unassembled WGS sequence"/>
</dbReference>
<dbReference type="OrthoDB" id="412383at2759"/>
<name>A0A9P4S4S6_9PEZI</name>